<keyword evidence="3" id="KW-0560">Oxidoreductase</keyword>
<comment type="caution">
    <text evidence="4">The sequence shown here is derived from an EMBL/GenBank/DDBJ whole genome shotgun (WGS) entry which is preliminary data.</text>
</comment>
<dbReference type="InterPro" id="IPR036291">
    <property type="entry name" value="NAD(P)-bd_dom_sf"/>
</dbReference>
<evidence type="ECO:0000256" key="3">
    <source>
        <dbReference type="ARBA" id="ARBA00023002"/>
    </source>
</evidence>
<dbReference type="PROSITE" id="PS00061">
    <property type="entry name" value="ADH_SHORT"/>
    <property type="match status" value="1"/>
</dbReference>
<accession>A0A2P7YXH0</accession>
<dbReference type="RefSeq" id="XP_024715369.1">
    <property type="nucleotide sequence ID" value="XM_024855770.1"/>
</dbReference>
<dbReference type="STRING" id="418784.A0A2P7YXH0"/>
<name>A0A2P7YXH0_9ASCO</name>
<dbReference type="FunFam" id="3.40.50.720:FF:000084">
    <property type="entry name" value="Short-chain dehydrogenase reductase"/>
    <property type="match status" value="1"/>
</dbReference>
<evidence type="ECO:0000256" key="2">
    <source>
        <dbReference type="ARBA" id="ARBA00022857"/>
    </source>
</evidence>
<evidence type="ECO:0000256" key="1">
    <source>
        <dbReference type="ARBA" id="ARBA00006484"/>
    </source>
</evidence>
<keyword evidence="2" id="KW-0521">NADP</keyword>
<keyword evidence="5" id="KW-1185">Reference proteome</keyword>
<organism evidence="4 5">
    <name type="scientific">Candidozyma pseudohaemuli</name>
    <dbReference type="NCBI Taxonomy" id="418784"/>
    <lineage>
        <taxon>Eukaryota</taxon>
        <taxon>Fungi</taxon>
        <taxon>Dikarya</taxon>
        <taxon>Ascomycota</taxon>
        <taxon>Saccharomycotina</taxon>
        <taxon>Pichiomycetes</taxon>
        <taxon>Metschnikowiaceae</taxon>
        <taxon>Candidozyma</taxon>
    </lineage>
</organism>
<gene>
    <name evidence="4" type="ORF">C7M61_000318</name>
</gene>
<dbReference type="GO" id="GO:0016616">
    <property type="term" value="F:oxidoreductase activity, acting on the CH-OH group of donors, NAD or NADP as acceptor"/>
    <property type="evidence" value="ECO:0007669"/>
    <property type="project" value="UniProtKB-ARBA"/>
</dbReference>
<dbReference type="PRINTS" id="PR00081">
    <property type="entry name" value="GDHRDH"/>
</dbReference>
<dbReference type="Gene3D" id="3.40.50.720">
    <property type="entry name" value="NAD(P)-binding Rossmann-like Domain"/>
    <property type="match status" value="1"/>
</dbReference>
<dbReference type="PRINTS" id="PR00080">
    <property type="entry name" value="SDRFAMILY"/>
</dbReference>
<proteinExistence type="inferred from homology"/>
<dbReference type="PANTHER" id="PTHR43008">
    <property type="entry name" value="BENZIL REDUCTASE"/>
    <property type="match status" value="1"/>
</dbReference>
<evidence type="ECO:0000313" key="5">
    <source>
        <dbReference type="Proteomes" id="UP000241107"/>
    </source>
</evidence>
<dbReference type="Pfam" id="PF13561">
    <property type="entry name" value="adh_short_C2"/>
    <property type="match status" value="1"/>
</dbReference>
<evidence type="ECO:0000313" key="4">
    <source>
        <dbReference type="EMBL" id="PSK40670.1"/>
    </source>
</evidence>
<comment type="similarity">
    <text evidence="1">Belongs to the short-chain dehydrogenases/reductases (SDR) family.</text>
</comment>
<dbReference type="EMBL" id="PYFQ01000001">
    <property type="protein sequence ID" value="PSK40670.1"/>
    <property type="molecule type" value="Genomic_DNA"/>
</dbReference>
<dbReference type="Proteomes" id="UP000241107">
    <property type="component" value="Unassembled WGS sequence"/>
</dbReference>
<evidence type="ECO:0008006" key="6">
    <source>
        <dbReference type="Google" id="ProtNLM"/>
    </source>
</evidence>
<sequence>MLFQPQESSVLSLFSLKSEVALITGGVRGIGLGAAIGLAEAGADIAVTYNSLKPEEVKEVEAKFKELGVRFKAYQCNVVNKKEIEACVAQVLEDFGRLDVVVPNAGVAVQQKGEDFTEENYHKTLSVNLDGAFFTAQAAANAFKKQKESGSFKQGRIVFTASISSSIVNYPQPQAPYNASKAALVRLAKCLAVEWVDFARVNCVSPGYIQTEMTDCHPEEWRKVWSGLIPAGRMCSTYELKGVYVFLASHASSYVTGEEIIAGGGYALI</sequence>
<dbReference type="VEuPathDB" id="FungiDB:C7M61_000318"/>
<dbReference type="GeneID" id="36563711"/>
<reference evidence="4 5" key="1">
    <citation type="submission" date="2018-03" db="EMBL/GenBank/DDBJ databases">
        <title>Candida pseudohaemulonii genome assembly and annotation.</title>
        <authorList>
            <person name="Munoz J.F."/>
            <person name="Gade L.G."/>
            <person name="Chow N.A."/>
            <person name="Litvintseva A.P."/>
            <person name="Loparev V.N."/>
            <person name="Cuomo C.A."/>
        </authorList>
    </citation>
    <scope>NUCLEOTIDE SEQUENCE [LARGE SCALE GENOMIC DNA]</scope>
    <source>
        <strain evidence="4 5">B12108</strain>
    </source>
</reference>
<dbReference type="GO" id="GO:0050664">
    <property type="term" value="F:oxidoreductase activity, acting on NAD(P)H, oxygen as acceptor"/>
    <property type="evidence" value="ECO:0007669"/>
    <property type="project" value="TreeGrafter"/>
</dbReference>
<protein>
    <recommendedName>
        <fullName evidence="6">L-xylulose reductase</fullName>
    </recommendedName>
</protein>
<dbReference type="AlphaFoldDB" id="A0A2P7YXH0"/>
<dbReference type="OrthoDB" id="1888931at2759"/>
<dbReference type="PANTHER" id="PTHR43008:SF12">
    <property type="entry name" value="OXIDOREDUCTASE, SHORT CHAIN DEHYDROGENASE_REDUCTASE FAMILY (AFU_ORTHOLOGUE AFUA_6G13830)"/>
    <property type="match status" value="1"/>
</dbReference>
<dbReference type="InterPro" id="IPR020904">
    <property type="entry name" value="Sc_DH/Rdtase_CS"/>
</dbReference>
<dbReference type="InterPro" id="IPR002347">
    <property type="entry name" value="SDR_fam"/>
</dbReference>
<dbReference type="SUPFAM" id="SSF51735">
    <property type="entry name" value="NAD(P)-binding Rossmann-fold domains"/>
    <property type="match status" value="1"/>
</dbReference>